<feature type="region of interest" description="Disordered" evidence="11">
    <location>
        <begin position="1015"/>
        <end position="1131"/>
    </location>
</feature>
<dbReference type="OrthoDB" id="10261556at2759"/>
<evidence type="ECO:0000313" key="16">
    <source>
        <dbReference type="Proteomes" id="UP001152320"/>
    </source>
</evidence>
<sequence>MDKLQDKLREVNKLSAQFLRSITDGSFMPSEYLSGGGVVLDQTIQLLQQFGTLINKRSSSRGQGSPTTAMEEKVDPPLVTPPKSDTSHESIEGTPPLLEEGELEEGELDEVPLPKGEENEFDETMEMFEEEEEFVDEDVLNEIDALCEEAANQSRADQEEDFISLSENFKSEKDIEEDVKEDSSTPPPTTGYIDTLKTYFGHSSFRAMQWKIIHTTLNERRDQCVIMATGYGKSLCYQFPPVYAQGTSVVISPLISLMEDQVLALQVANIEACFLGSAQRNTVEVKQGLYNGKYRVCYMTPEFVQIAPEILDELQKRVGITMVAIDEAHCVSQWGHDFRSSYRTLGSLRKRLPEVPFMALTATATPAIQKDICKSLRLKNPLLSCTSFDRPNLYLAVRQKLDIVQDLTSVMVKGERFTHHFDGPTIIYCPTKKATETVCGRLQQMGVKADYYHAGRDNNSRRKVHTMFVRDEIQCIVATVAFGMGIDKPDVRNVIHYGAPKDIESYYQEIGRGGRDGLPSVCTAFYSSADFATNRFFLRDIHNMDFKEHKAKMISEMEQCLLSTGCRRELILSHFENKPKSSVAGTKKCCDNCRRRITQPNSFQDGTSKVDYTKELQHLLKAISITGERYGMQVPVYFLRGSTNQKLLPRYQKDPDFGCGKYRQEKWWKAFARMVLSQGYLREKPVQSGFGSTLELTGTARKWLSDANYGNVTEFKLQPNQEMLSLEKTPNITIAGEGPLILPQVKTNKWSLFSASATDEVQEDTEPEVDQTELENRGVLYTRLVKLRNSLAKDIGVAPYMVANNKNLIDLSTIRPSTKQSLLRVDGIGQARAEKFGLKLIEAIRQFCSEKDVTMDQFPNSAPSHIEQATETRGAIFKRSSVVGPISDTVRESYEAFQERGLSLDEIARQRNLKATTIGGHLADALSAGYPVDIVRAGLTPELQQQILDVVRAPPINSDISRLSPIKEQLPEEVSYFQIKLALAVMKIQYGLIKLQDEPQKPSSSHAVPEAGFQFNSVKPSSSQDAPDLGSQFKPSKQFQGHPSSSQQKVERKMVDRGQSLQEITESSRPPSFVKSYSMPALHGEMTQSPSQESNNSKRKLPSWFGSSQKKSKVAAQEGAKKLKQNKLFRK</sequence>
<dbReference type="EC" id="5.6.2.4" evidence="10"/>
<dbReference type="SUPFAM" id="SSF52540">
    <property type="entry name" value="P-loop containing nucleoside triphosphate hydrolases"/>
    <property type="match status" value="1"/>
</dbReference>
<dbReference type="InterPro" id="IPR032284">
    <property type="entry name" value="RecQ_Zn-bd"/>
</dbReference>
<dbReference type="PANTHER" id="PTHR13710">
    <property type="entry name" value="DNA HELICASE RECQ FAMILY MEMBER"/>
    <property type="match status" value="1"/>
</dbReference>
<dbReference type="EMBL" id="JAIZAY010000020">
    <property type="protein sequence ID" value="KAJ8022886.1"/>
    <property type="molecule type" value="Genomic_DNA"/>
</dbReference>
<dbReference type="GO" id="GO:0016787">
    <property type="term" value="F:hydrolase activity"/>
    <property type="evidence" value="ECO:0007669"/>
    <property type="project" value="UniProtKB-KW"/>
</dbReference>
<feature type="region of interest" description="Disordered" evidence="11">
    <location>
        <begin position="56"/>
        <end position="115"/>
    </location>
</feature>
<dbReference type="GO" id="GO:0005654">
    <property type="term" value="C:nucleoplasm"/>
    <property type="evidence" value="ECO:0007669"/>
    <property type="project" value="TreeGrafter"/>
</dbReference>
<evidence type="ECO:0000256" key="8">
    <source>
        <dbReference type="ARBA" id="ARBA00023235"/>
    </source>
</evidence>
<dbReference type="GO" id="GO:0000723">
    <property type="term" value="P:telomere maintenance"/>
    <property type="evidence" value="ECO:0007669"/>
    <property type="project" value="TreeGrafter"/>
</dbReference>
<evidence type="ECO:0000313" key="15">
    <source>
        <dbReference type="EMBL" id="KAJ8022886.1"/>
    </source>
</evidence>
<evidence type="ECO:0000256" key="1">
    <source>
        <dbReference type="ARBA" id="ARBA00001947"/>
    </source>
</evidence>
<dbReference type="GO" id="GO:0006260">
    <property type="term" value="P:DNA replication"/>
    <property type="evidence" value="ECO:0007669"/>
    <property type="project" value="InterPro"/>
</dbReference>
<dbReference type="NCBIfam" id="TIGR00614">
    <property type="entry name" value="recQ_fam"/>
    <property type="match status" value="1"/>
</dbReference>
<dbReference type="SUPFAM" id="SSF46785">
    <property type="entry name" value="Winged helix' DNA-binding domain"/>
    <property type="match status" value="1"/>
</dbReference>
<dbReference type="GO" id="GO:0003677">
    <property type="term" value="F:DNA binding"/>
    <property type="evidence" value="ECO:0007669"/>
    <property type="project" value="UniProtKB-KW"/>
</dbReference>
<dbReference type="InterPro" id="IPR011545">
    <property type="entry name" value="DEAD/DEAH_box_helicase_dom"/>
</dbReference>
<dbReference type="SUPFAM" id="SSF47819">
    <property type="entry name" value="HRDC-like"/>
    <property type="match status" value="1"/>
</dbReference>
<dbReference type="PROSITE" id="PS51192">
    <property type="entry name" value="HELICASE_ATP_BIND_1"/>
    <property type="match status" value="1"/>
</dbReference>
<dbReference type="Proteomes" id="UP001152320">
    <property type="component" value="Chromosome 20"/>
</dbReference>
<dbReference type="GO" id="GO:0043138">
    <property type="term" value="F:3'-5' DNA helicase activity"/>
    <property type="evidence" value="ECO:0007669"/>
    <property type="project" value="UniProtKB-EC"/>
</dbReference>
<keyword evidence="4" id="KW-0378">Hydrolase</keyword>
<evidence type="ECO:0000256" key="3">
    <source>
        <dbReference type="ARBA" id="ARBA00022741"/>
    </source>
</evidence>
<feature type="compositionally biased region" description="Polar residues" evidence="11">
    <location>
        <begin position="1015"/>
        <end position="1025"/>
    </location>
</feature>
<protein>
    <recommendedName>
        <fullName evidence="10">DNA 3'-5' helicase</fullName>
        <ecNumber evidence="10">5.6.2.4</ecNumber>
    </recommendedName>
</protein>
<evidence type="ECO:0000256" key="9">
    <source>
        <dbReference type="ARBA" id="ARBA00034617"/>
    </source>
</evidence>
<accession>A0A9Q0YK52</accession>
<dbReference type="InterPro" id="IPR018982">
    <property type="entry name" value="RQC_domain"/>
</dbReference>
<dbReference type="GO" id="GO:0009378">
    <property type="term" value="F:four-way junction helicase activity"/>
    <property type="evidence" value="ECO:0007669"/>
    <property type="project" value="TreeGrafter"/>
</dbReference>
<evidence type="ECO:0000259" key="12">
    <source>
        <dbReference type="PROSITE" id="PS50967"/>
    </source>
</evidence>
<keyword evidence="5 15" id="KW-0347">Helicase</keyword>
<dbReference type="InterPro" id="IPR004589">
    <property type="entry name" value="DNA_helicase_ATP-dep_RecQ"/>
</dbReference>
<feature type="compositionally biased region" description="Polar residues" evidence="11">
    <location>
        <begin position="56"/>
        <end position="68"/>
    </location>
</feature>
<dbReference type="Pfam" id="PF16124">
    <property type="entry name" value="RecQ_Zn_bind"/>
    <property type="match status" value="1"/>
</dbReference>
<dbReference type="Pfam" id="PF14493">
    <property type="entry name" value="HTH_40"/>
    <property type="match status" value="1"/>
</dbReference>
<dbReference type="CDD" id="cd18794">
    <property type="entry name" value="SF2_C_RecQ"/>
    <property type="match status" value="1"/>
</dbReference>
<dbReference type="PROSITE" id="PS51194">
    <property type="entry name" value="HELICASE_CTER"/>
    <property type="match status" value="1"/>
</dbReference>
<dbReference type="InterPro" id="IPR027417">
    <property type="entry name" value="P-loop_NTPase"/>
</dbReference>
<evidence type="ECO:0000259" key="14">
    <source>
        <dbReference type="PROSITE" id="PS51194"/>
    </source>
</evidence>
<dbReference type="FunFam" id="3.40.50.300:FF:000941">
    <property type="entry name" value="Werner syndrome RecQ like helicase"/>
    <property type="match status" value="1"/>
</dbReference>
<dbReference type="InterPro" id="IPR044876">
    <property type="entry name" value="HRDC_dom_sf"/>
</dbReference>
<gene>
    <name evidence="15" type="ORF">HOLleu_37905</name>
</gene>
<dbReference type="InterPro" id="IPR036388">
    <property type="entry name" value="WH-like_DNA-bd_sf"/>
</dbReference>
<proteinExistence type="inferred from homology"/>
<dbReference type="InterPro" id="IPR036390">
    <property type="entry name" value="WH_DNA-bd_sf"/>
</dbReference>
<dbReference type="Pfam" id="PF00570">
    <property type="entry name" value="HRDC"/>
    <property type="match status" value="1"/>
</dbReference>
<dbReference type="InterPro" id="IPR014001">
    <property type="entry name" value="Helicase_ATP-bd"/>
</dbReference>
<keyword evidence="6" id="KW-0067">ATP-binding</keyword>
<dbReference type="AlphaFoldDB" id="A0A9Q0YK52"/>
<dbReference type="InterPro" id="IPR010997">
    <property type="entry name" value="HRDC-like_sf"/>
</dbReference>
<dbReference type="SMART" id="SM00341">
    <property type="entry name" value="HRDC"/>
    <property type="match status" value="1"/>
</dbReference>
<dbReference type="SMART" id="SM00487">
    <property type="entry name" value="DEXDc"/>
    <property type="match status" value="1"/>
</dbReference>
<keyword evidence="8" id="KW-0413">Isomerase</keyword>
<dbReference type="GO" id="GO:0005524">
    <property type="term" value="F:ATP binding"/>
    <property type="evidence" value="ECO:0007669"/>
    <property type="project" value="UniProtKB-KW"/>
</dbReference>
<comment type="catalytic activity">
    <reaction evidence="9">
        <text>Couples ATP hydrolysis with the unwinding of duplex DNA by translocating in the 3'-5' direction.</text>
        <dbReference type="EC" id="5.6.2.4"/>
    </reaction>
</comment>
<feature type="domain" description="HRDC" evidence="12">
    <location>
        <begin position="774"/>
        <end position="854"/>
    </location>
</feature>
<dbReference type="GO" id="GO:0000724">
    <property type="term" value="P:double-strand break repair via homologous recombination"/>
    <property type="evidence" value="ECO:0007669"/>
    <property type="project" value="TreeGrafter"/>
</dbReference>
<feature type="compositionally biased region" description="Polar residues" evidence="11">
    <location>
        <begin position="1059"/>
        <end position="1070"/>
    </location>
</feature>
<dbReference type="InterPro" id="IPR029491">
    <property type="entry name" value="Helicase_HTH"/>
</dbReference>
<evidence type="ECO:0000256" key="4">
    <source>
        <dbReference type="ARBA" id="ARBA00022801"/>
    </source>
</evidence>
<evidence type="ECO:0000256" key="6">
    <source>
        <dbReference type="ARBA" id="ARBA00022840"/>
    </source>
</evidence>
<feature type="compositionally biased region" description="Acidic residues" evidence="11">
    <location>
        <begin position="99"/>
        <end position="110"/>
    </location>
</feature>
<feature type="compositionally biased region" description="Polar residues" evidence="11">
    <location>
        <begin position="1033"/>
        <end position="1048"/>
    </location>
</feature>
<dbReference type="SMART" id="SM00490">
    <property type="entry name" value="HELICc"/>
    <property type="match status" value="1"/>
</dbReference>
<feature type="compositionally biased region" description="Basic residues" evidence="11">
    <location>
        <begin position="1122"/>
        <end position="1131"/>
    </location>
</feature>
<dbReference type="PANTHER" id="PTHR13710:SF120">
    <property type="entry name" value="BIFUNCTIONAL 3'-5' EXONUCLEASE_ATP-DEPENDENT HELICASE WRN"/>
    <property type="match status" value="1"/>
</dbReference>
<keyword evidence="7" id="KW-0238">DNA-binding</keyword>
<dbReference type="Gene3D" id="1.10.150.80">
    <property type="entry name" value="HRDC domain"/>
    <property type="match status" value="1"/>
</dbReference>
<evidence type="ECO:0000256" key="7">
    <source>
        <dbReference type="ARBA" id="ARBA00023125"/>
    </source>
</evidence>
<keyword evidence="3" id="KW-0547">Nucleotide-binding</keyword>
<comment type="caution">
    <text evidence="15">The sequence shown here is derived from an EMBL/GenBank/DDBJ whole genome shotgun (WGS) entry which is preliminary data.</text>
</comment>
<comment type="cofactor">
    <cofactor evidence="1">
        <name>Zn(2+)</name>
        <dbReference type="ChEBI" id="CHEBI:29105"/>
    </cofactor>
</comment>
<evidence type="ECO:0000256" key="2">
    <source>
        <dbReference type="ARBA" id="ARBA00005446"/>
    </source>
</evidence>
<feature type="domain" description="Helicase ATP-binding" evidence="13">
    <location>
        <begin position="214"/>
        <end position="382"/>
    </location>
</feature>
<dbReference type="GO" id="GO:0005737">
    <property type="term" value="C:cytoplasm"/>
    <property type="evidence" value="ECO:0007669"/>
    <property type="project" value="TreeGrafter"/>
</dbReference>
<comment type="similarity">
    <text evidence="2">Belongs to the helicase family. RecQ subfamily.</text>
</comment>
<dbReference type="Pfam" id="PF09382">
    <property type="entry name" value="RQC"/>
    <property type="match status" value="1"/>
</dbReference>
<evidence type="ECO:0000256" key="11">
    <source>
        <dbReference type="SAM" id="MobiDB-lite"/>
    </source>
</evidence>
<feature type="compositionally biased region" description="Polar residues" evidence="11">
    <location>
        <begin position="1086"/>
        <end position="1095"/>
    </location>
</feature>
<dbReference type="InterPro" id="IPR002121">
    <property type="entry name" value="HRDC_dom"/>
</dbReference>
<dbReference type="PROSITE" id="PS50967">
    <property type="entry name" value="HRDC"/>
    <property type="match status" value="1"/>
</dbReference>
<dbReference type="Gene3D" id="1.10.10.10">
    <property type="entry name" value="Winged helix-like DNA-binding domain superfamily/Winged helix DNA-binding domain"/>
    <property type="match status" value="1"/>
</dbReference>
<organism evidence="15 16">
    <name type="scientific">Holothuria leucospilota</name>
    <name type="common">Black long sea cucumber</name>
    <name type="synonym">Mertensiothuria leucospilota</name>
    <dbReference type="NCBI Taxonomy" id="206669"/>
    <lineage>
        <taxon>Eukaryota</taxon>
        <taxon>Metazoa</taxon>
        <taxon>Echinodermata</taxon>
        <taxon>Eleutherozoa</taxon>
        <taxon>Echinozoa</taxon>
        <taxon>Holothuroidea</taxon>
        <taxon>Aspidochirotacea</taxon>
        <taxon>Aspidochirotida</taxon>
        <taxon>Holothuriidae</taxon>
        <taxon>Holothuria</taxon>
    </lineage>
</organism>
<evidence type="ECO:0000256" key="10">
    <source>
        <dbReference type="ARBA" id="ARBA00034808"/>
    </source>
</evidence>
<dbReference type="Pfam" id="PF00270">
    <property type="entry name" value="DEAD"/>
    <property type="match status" value="1"/>
</dbReference>
<dbReference type="Pfam" id="PF00271">
    <property type="entry name" value="Helicase_C"/>
    <property type="match status" value="1"/>
</dbReference>
<keyword evidence="16" id="KW-1185">Reference proteome</keyword>
<dbReference type="SMART" id="SM00956">
    <property type="entry name" value="RQC"/>
    <property type="match status" value="1"/>
</dbReference>
<evidence type="ECO:0000256" key="5">
    <source>
        <dbReference type="ARBA" id="ARBA00022806"/>
    </source>
</evidence>
<reference evidence="15" key="1">
    <citation type="submission" date="2021-10" db="EMBL/GenBank/DDBJ databases">
        <title>Tropical sea cucumber genome reveals ecological adaptation and Cuvierian tubules defense mechanism.</title>
        <authorList>
            <person name="Chen T."/>
        </authorList>
    </citation>
    <scope>NUCLEOTIDE SEQUENCE</scope>
    <source>
        <strain evidence="15">Nanhai2018</strain>
        <tissue evidence="15">Muscle</tissue>
    </source>
</reference>
<dbReference type="Gene3D" id="3.40.50.300">
    <property type="entry name" value="P-loop containing nucleotide triphosphate hydrolases"/>
    <property type="match status" value="2"/>
</dbReference>
<evidence type="ECO:0000259" key="13">
    <source>
        <dbReference type="PROSITE" id="PS51192"/>
    </source>
</evidence>
<name>A0A9Q0YK52_HOLLE</name>
<feature type="domain" description="Helicase C-terminal" evidence="14">
    <location>
        <begin position="406"/>
        <end position="562"/>
    </location>
</feature>
<dbReference type="InterPro" id="IPR001650">
    <property type="entry name" value="Helicase_C-like"/>
</dbReference>
<dbReference type="GO" id="GO:0005694">
    <property type="term" value="C:chromosome"/>
    <property type="evidence" value="ECO:0007669"/>
    <property type="project" value="TreeGrafter"/>
</dbReference>